<dbReference type="Proteomes" id="UP000245845">
    <property type="component" value="Unassembled WGS sequence"/>
</dbReference>
<evidence type="ECO:0000313" key="3">
    <source>
        <dbReference type="EMBL" id="PWJ23687.1"/>
    </source>
</evidence>
<dbReference type="AlphaFoldDB" id="A0A2Y9BL44"/>
<dbReference type="RefSeq" id="WP_109732868.1">
    <property type="nucleotide sequence ID" value="NZ_BAAACK010000005.1"/>
</dbReference>
<name>A0A2Y9BL44_9FIRM</name>
<dbReference type="InterPro" id="IPR013022">
    <property type="entry name" value="Xyl_isomerase-like_TIM-brl"/>
</dbReference>
<sequence length="292" mass="33062">MNKIGIYFAYWEKEWEADYCYYIDKVKSLGFDVLELAAGCLPDIGSKGRQEIRKRAADAGIELTYCIGLPPEYDLACEELSVRKNGIQYVGQLLDCIHEMGGDTLGGIVYSCWPGPVVTYDEKMRSRERSIASVKEIAQKAEDYGIQYCLEIVNRFEQYLLNTASEGVDFVKEVGSPNVKLLLDSFHMNIEEDSLYQAITCAGERLGHFHIGECNRKTPGQGRMDWDEIIKALDTIDYQGKIVMEPFLRPGGQVGKDIKIYRDQSGNASEEQMDIMAANALKFIRRKLECVK</sequence>
<reference evidence="3 4" key="1">
    <citation type="submission" date="2018-05" db="EMBL/GenBank/DDBJ databases">
        <title>The Hungate 1000. A catalogue of reference genomes from the rumen microbiome.</title>
        <authorList>
            <person name="Kelly W."/>
        </authorList>
    </citation>
    <scope>NUCLEOTIDE SEQUENCE [LARGE SCALE GENOMIC DNA]</scope>
    <source>
        <strain evidence="3 4">NLAE-zl-C242</strain>
    </source>
</reference>
<dbReference type="InterPro" id="IPR050417">
    <property type="entry name" value="Sugar_Epim/Isomerase"/>
</dbReference>
<comment type="caution">
    <text evidence="3">The sequence shown here is derived from an EMBL/GenBank/DDBJ whole genome shotgun (WGS) entry which is preliminary data.</text>
</comment>
<dbReference type="SUPFAM" id="SSF51658">
    <property type="entry name" value="Xylose isomerase-like"/>
    <property type="match status" value="1"/>
</dbReference>
<accession>A0A2Y9BL44</accession>
<evidence type="ECO:0000313" key="4">
    <source>
        <dbReference type="Proteomes" id="UP000245845"/>
    </source>
</evidence>
<feature type="domain" description="Xylose isomerase-like TIM barrel" evidence="2">
    <location>
        <begin position="23"/>
        <end position="260"/>
    </location>
</feature>
<keyword evidence="4" id="KW-1185">Reference proteome</keyword>
<keyword evidence="1" id="KW-0413">Isomerase</keyword>
<proteinExistence type="predicted"/>
<organism evidence="3 4">
    <name type="scientific">Faecalicatena orotica</name>
    <dbReference type="NCBI Taxonomy" id="1544"/>
    <lineage>
        <taxon>Bacteria</taxon>
        <taxon>Bacillati</taxon>
        <taxon>Bacillota</taxon>
        <taxon>Clostridia</taxon>
        <taxon>Lachnospirales</taxon>
        <taxon>Lachnospiraceae</taxon>
        <taxon>Faecalicatena</taxon>
    </lineage>
</organism>
<evidence type="ECO:0000256" key="1">
    <source>
        <dbReference type="ARBA" id="ARBA00023235"/>
    </source>
</evidence>
<gene>
    <name evidence="3" type="ORF">A8806_113121</name>
</gene>
<evidence type="ECO:0000259" key="2">
    <source>
        <dbReference type="Pfam" id="PF01261"/>
    </source>
</evidence>
<dbReference type="PANTHER" id="PTHR43489:SF7">
    <property type="entry name" value="3-DEHYDRO-D-GULOSIDE 4-EPIMERASE-RELATED"/>
    <property type="match status" value="1"/>
</dbReference>
<dbReference type="EMBL" id="QGDL01000013">
    <property type="protein sequence ID" value="PWJ23687.1"/>
    <property type="molecule type" value="Genomic_DNA"/>
</dbReference>
<protein>
    <submittedName>
        <fullName evidence="3">D-tagatose 3-epimerase</fullName>
    </submittedName>
</protein>
<dbReference type="InterPro" id="IPR036237">
    <property type="entry name" value="Xyl_isomerase-like_sf"/>
</dbReference>
<dbReference type="Pfam" id="PF01261">
    <property type="entry name" value="AP_endonuc_2"/>
    <property type="match status" value="1"/>
</dbReference>
<dbReference type="GO" id="GO:0016853">
    <property type="term" value="F:isomerase activity"/>
    <property type="evidence" value="ECO:0007669"/>
    <property type="project" value="UniProtKB-KW"/>
</dbReference>
<dbReference type="PANTHER" id="PTHR43489">
    <property type="entry name" value="ISOMERASE"/>
    <property type="match status" value="1"/>
</dbReference>
<dbReference type="OrthoDB" id="9786584at2"/>
<dbReference type="Gene3D" id="3.20.20.150">
    <property type="entry name" value="Divalent-metal-dependent TIM barrel enzymes"/>
    <property type="match status" value="1"/>
</dbReference>